<comment type="similarity">
    <text evidence="2 9">Belongs to the glycosyl hydrolase 72 family.</text>
</comment>
<keyword evidence="13" id="KW-1185">Reference proteome</keyword>
<feature type="chain" id="PRO_5042671011" description="1,3-beta-glucanosyltransferase" evidence="9">
    <location>
        <begin position="18"/>
        <end position="462"/>
    </location>
</feature>
<dbReference type="InterPro" id="IPR017853">
    <property type="entry name" value="GH"/>
</dbReference>
<keyword evidence="7" id="KW-0325">Glycoprotein</keyword>
<dbReference type="GeneID" id="87816448"/>
<dbReference type="Gene3D" id="3.20.20.80">
    <property type="entry name" value="Glycosidases"/>
    <property type="match status" value="1"/>
</dbReference>
<dbReference type="SUPFAM" id="SSF51445">
    <property type="entry name" value="(Trans)glycosidases"/>
    <property type="match status" value="1"/>
</dbReference>
<evidence type="ECO:0000313" key="12">
    <source>
        <dbReference type="EMBL" id="KAK4146015.1"/>
    </source>
</evidence>
<dbReference type="GO" id="GO:0071970">
    <property type="term" value="P:fungal-type cell wall (1-&gt;3)-beta-D-glucan biosynthetic process"/>
    <property type="evidence" value="ECO:0007669"/>
    <property type="project" value="TreeGrafter"/>
</dbReference>
<evidence type="ECO:0000256" key="3">
    <source>
        <dbReference type="ARBA" id="ARBA00022622"/>
    </source>
</evidence>
<dbReference type="Proteomes" id="UP001302676">
    <property type="component" value="Unassembled WGS sequence"/>
</dbReference>
<feature type="region of interest" description="Disordered" evidence="10">
    <location>
        <begin position="379"/>
        <end position="430"/>
    </location>
</feature>
<dbReference type="GO" id="GO:0005886">
    <property type="term" value="C:plasma membrane"/>
    <property type="evidence" value="ECO:0007669"/>
    <property type="project" value="UniProtKB-SubCell"/>
</dbReference>
<dbReference type="GO" id="GO:0031505">
    <property type="term" value="P:fungal-type cell wall organization"/>
    <property type="evidence" value="ECO:0007669"/>
    <property type="project" value="TreeGrafter"/>
</dbReference>
<evidence type="ECO:0000256" key="2">
    <source>
        <dbReference type="ARBA" id="ARBA00007528"/>
    </source>
</evidence>
<comment type="caution">
    <text evidence="12">The sequence shown here is derived from an EMBL/GenBank/DDBJ whole genome shotgun (WGS) entry which is preliminary data.</text>
</comment>
<dbReference type="AlphaFoldDB" id="A0AAN6ZNP0"/>
<keyword evidence="12" id="KW-0378">Hydrolase</keyword>
<evidence type="ECO:0000256" key="4">
    <source>
        <dbReference type="ARBA" id="ARBA00022679"/>
    </source>
</evidence>
<keyword evidence="4 9" id="KW-0808">Transferase</keyword>
<name>A0AAN6ZNP0_9PEZI</name>
<dbReference type="GO" id="GO:0016787">
    <property type="term" value="F:hydrolase activity"/>
    <property type="evidence" value="ECO:0007669"/>
    <property type="project" value="UniProtKB-KW"/>
</dbReference>
<organism evidence="12 13">
    <name type="scientific">Dichotomopilus funicola</name>
    <dbReference type="NCBI Taxonomy" id="1934379"/>
    <lineage>
        <taxon>Eukaryota</taxon>
        <taxon>Fungi</taxon>
        <taxon>Dikarya</taxon>
        <taxon>Ascomycota</taxon>
        <taxon>Pezizomycotina</taxon>
        <taxon>Sordariomycetes</taxon>
        <taxon>Sordariomycetidae</taxon>
        <taxon>Sordariales</taxon>
        <taxon>Chaetomiaceae</taxon>
        <taxon>Dichotomopilus</taxon>
    </lineage>
</organism>
<dbReference type="RefSeq" id="XP_062639386.1">
    <property type="nucleotide sequence ID" value="XM_062779835.1"/>
</dbReference>
<keyword evidence="8 9" id="KW-0449">Lipoprotein</keyword>
<keyword evidence="3 9" id="KW-0336">GPI-anchor</keyword>
<reference evidence="12" key="2">
    <citation type="submission" date="2023-05" db="EMBL/GenBank/DDBJ databases">
        <authorList>
            <consortium name="Lawrence Berkeley National Laboratory"/>
            <person name="Steindorff A."/>
            <person name="Hensen N."/>
            <person name="Bonometti L."/>
            <person name="Westerberg I."/>
            <person name="Brannstrom I.O."/>
            <person name="Guillou S."/>
            <person name="Cros-Aarteil S."/>
            <person name="Calhoun S."/>
            <person name="Haridas S."/>
            <person name="Kuo A."/>
            <person name="Mondo S."/>
            <person name="Pangilinan J."/>
            <person name="Riley R."/>
            <person name="Labutti K."/>
            <person name="Andreopoulos B."/>
            <person name="Lipzen A."/>
            <person name="Chen C."/>
            <person name="Yanf M."/>
            <person name="Daum C."/>
            <person name="Ng V."/>
            <person name="Clum A."/>
            <person name="Ohm R."/>
            <person name="Martin F."/>
            <person name="Silar P."/>
            <person name="Natvig D."/>
            <person name="Lalanne C."/>
            <person name="Gautier V."/>
            <person name="Ament-Velasquez S.L."/>
            <person name="Kruys A."/>
            <person name="Hutchinson M.I."/>
            <person name="Powell A.J."/>
            <person name="Barry K."/>
            <person name="Miller A.N."/>
            <person name="Grigoriev I.V."/>
            <person name="Debuchy R."/>
            <person name="Gladieux P."/>
            <person name="Thoren M.H."/>
            <person name="Johannesson H."/>
        </authorList>
    </citation>
    <scope>NUCLEOTIDE SEQUENCE</scope>
    <source>
        <strain evidence="12">CBS 141.50</strain>
    </source>
</reference>
<comment type="function">
    <text evidence="9">Splits internally a 1,3-beta-glucan molecule and transfers the newly generated reducing end (the donor) to the non-reducing end of another 1,3-beta-glucan molecule (the acceptor) forming a 1,3-beta linkage, resulting in the elongation of 1,3-beta-glucan chains in the cell wall.</text>
</comment>
<evidence type="ECO:0000256" key="11">
    <source>
        <dbReference type="SAM" id="Phobius"/>
    </source>
</evidence>
<reference evidence="12" key="1">
    <citation type="journal article" date="2023" name="Mol. Phylogenet. Evol.">
        <title>Genome-scale phylogeny and comparative genomics of the fungal order Sordariales.</title>
        <authorList>
            <person name="Hensen N."/>
            <person name="Bonometti L."/>
            <person name="Westerberg I."/>
            <person name="Brannstrom I.O."/>
            <person name="Guillou S."/>
            <person name="Cros-Aarteil S."/>
            <person name="Calhoun S."/>
            <person name="Haridas S."/>
            <person name="Kuo A."/>
            <person name="Mondo S."/>
            <person name="Pangilinan J."/>
            <person name="Riley R."/>
            <person name="LaButti K."/>
            <person name="Andreopoulos B."/>
            <person name="Lipzen A."/>
            <person name="Chen C."/>
            <person name="Yan M."/>
            <person name="Daum C."/>
            <person name="Ng V."/>
            <person name="Clum A."/>
            <person name="Steindorff A."/>
            <person name="Ohm R.A."/>
            <person name="Martin F."/>
            <person name="Silar P."/>
            <person name="Natvig D.O."/>
            <person name="Lalanne C."/>
            <person name="Gautier V."/>
            <person name="Ament-Velasquez S.L."/>
            <person name="Kruys A."/>
            <person name="Hutchinson M.I."/>
            <person name="Powell A.J."/>
            <person name="Barry K."/>
            <person name="Miller A.N."/>
            <person name="Grigoriev I.V."/>
            <person name="Debuchy R."/>
            <person name="Gladieux P."/>
            <person name="Hiltunen Thoren M."/>
            <person name="Johannesson H."/>
        </authorList>
    </citation>
    <scope>NUCLEOTIDE SEQUENCE</scope>
    <source>
        <strain evidence="12">CBS 141.50</strain>
    </source>
</reference>
<dbReference type="Pfam" id="PF03198">
    <property type="entry name" value="Glyco_hydro_72"/>
    <property type="match status" value="1"/>
</dbReference>
<evidence type="ECO:0000256" key="9">
    <source>
        <dbReference type="RuleBase" id="RU361209"/>
    </source>
</evidence>
<keyword evidence="5 9" id="KW-0732">Signal</keyword>
<accession>A0AAN6ZNP0</accession>
<evidence type="ECO:0000256" key="1">
    <source>
        <dbReference type="ARBA" id="ARBA00004609"/>
    </source>
</evidence>
<comment type="subcellular location">
    <subcellularLocation>
        <location evidence="1 9">Cell membrane</location>
        <topology evidence="1 9">Lipid-anchor</topology>
        <topology evidence="1 9">GPI-anchor</topology>
    </subcellularLocation>
</comment>
<evidence type="ECO:0000256" key="5">
    <source>
        <dbReference type="ARBA" id="ARBA00022729"/>
    </source>
</evidence>
<protein>
    <recommendedName>
        <fullName evidence="9">1,3-beta-glucanosyltransferase</fullName>
        <ecNumber evidence="9">2.4.1.-</ecNumber>
    </recommendedName>
</protein>
<evidence type="ECO:0000256" key="6">
    <source>
        <dbReference type="ARBA" id="ARBA00023136"/>
    </source>
</evidence>
<evidence type="ECO:0000256" key="8">
    <source>
        <dbReference type="ARBA" id="ARBA00023288"/>
    </source>
</evidence>
<gene>
    <name evidence="12" type="ORF">C8A04DRAFT_26175</name>
</gene>
<feature type="signal peptide" evidence="9">
    <location>
        <begin position="1"/>
        <end position="17"/>
    </location>
</feature>
<dbReference type="GO" id="GO:0042124">
    <property type="term" value="F:1,3-beta-glucanosyltransferase activity"/>
    <property type="evidence" value="ECO:0007669"/>
    <property type="project" value="TreeGrafter"/>
</dbReference>
<dbReference type="PANTHER" id="PTHR31468">
    <property type="entry name" value="1,3-BETA-GLUCANOSYLTRANSFERASE GAS1"/>
    <property type="match status" value="1"/>
</dbReference>
<dbReference type="EC" id="2.4.1.-" evidence="9"/>
<keyword evidence="11" id="KW-1133">Transmembrane helix</keyword>
<dbReference type="GO" id="GO:0098552">
    <property type="term" value="C:side of membrane"/>
    <property type="evidence" value="ECO:0007669"/>
    <property type="project" value="UniProtKB-KW"/>
</dbReference>
<evidence type="ECO:0000256" key="10">
    <source>
        <dbReference type="SAM" id="MobiDB-lite"/>
    </source>
</evidence>
<feature type="compositionally biased region" description="Gly residues" evidence="10">
    <location>
        <begin position="412"/>
        <end position="422"/>
    </location>
</feature>
<dbReference type="PANTHER" id="PTHR31468:SF5">
    <property type="entry name" value="1,3-BETA-GLUCANOSYLTRANSFERASE GAS5"/>
    <property type="match status" value="1"/>
</dbReference>
<keyword evidence="11" id="KW-0812">Transmembrane</keyword>
<proteinExistence type="inferred from homology"/>
<evidence type="ECO:0000313" key="13">
    <source>
        <dbReference type="Proteomes" id="UP001302676"/>
    </source>
</evidence>
<sequence length="462" mass="49347">MKTATLLTALAATAAHASPTLNVKAKARATELEPITVKGNAFFRGNERFYVRGIDYQPGGAAGNVDPLADPKVCKPDIVKFKKLGVNVIRVYSTDNSKDHDECMNALADAGIYVVLDANNPLYSINRDKPQGTYNTPYLQSVFATIDAFASYTNTMAFFSGNEVIHDKTNTTLAAKYVKATDRDMRRYIKARNYRKILVGYSAADVSTNRMQTAQYFNCGSDEERSDFFAFNDYSWCTSDFVTSGWDKKVKDFTGYGLPLFLSEYGCTANKRDFGELSALMSDKMTSVYSGGLMYEYSQEPNKFGIVEIAGGQDNGSRDQTGARKELDEFAALAAALKKYPAPTGDGGYTSTTKSSACPTKDANWALDTTELPEIPTGALKFFDNGAGKGPGLNGPGSQWATDQASPSDSQGGSGSGTGTGSGSAESSSSAAMRGTVPAFNIAPLAVSGVVLLFTMIGAAAL</sequence>
<feature type="transmembrane region" description="Helical" evidence="11">
    <location>
        <begin position="442"/>
        <end position="461"/>
    </location>
</feature>
<dbReference type="EMBL" id="MU853564">
    <property type="protein sequence ID" value="KAK4146015.1"/>
    <property type="molecule type" value="Genomic_DNA"/>
</dbReference>
<keyword evidence="6 9" id="KW-0472">Membrane</keyword>
<evidence type="ECO:0000256" key="7">
    <source>
        <dbReference type="ARBA" id="ARBA00023180"/>
    </source>
</evidence>
<dbReference type="InterPro" id="IPR004886">
    <property type="entry name" value="Glucanosyltransferase"/>
</dbReference>